<evidence type="ECO:0000256" key="1">
    <source>
        <dbReference type="SAM" id="MobiDB-lite"/>
    </source>
</evidence>
<evidence type="ECO:0000313" key="2">
    <source>
        <dbReference type="EMBL" id="KEJ97432.1"/>
    </source>
</evidence>
<comment type="caution">
    <text evidence="2">The sequence shown here is derived from an EMBL/GenBank/DDBJ whole genome shotgun (WGS) entry which is preliminary data.</text>
</comment>
<gene>
    <name evidence="2" type="ORF">SUH3_00165</name>
</gene>
<dbReference type="OrthoDB" id="7873653at2"/>
<dbReference type="RefSeq" id="WP_037920233.1">
    <property type="nucleotide sequence ID" value="NZ_CP054599.1"/>
</dbReference>
<name>A0A073JI90_9RHOB</name>
<dbReference type="Proteomes" id="UP000027746">
    <property type="component" value="Unassembled WGS sequence"/>
</dbReference>
<feature type="region of interest" description="Disordered" evidence="1">
    <location>
        <begin position="103"/>
        <end position="125"/>
    </location>
</feature>
<dbReference type="AlphaFoldDB" id="A0A073JI90"/>
<feature type="compositionally biased region" description="Basic and acidic residues" evidence="1">
    <location>
        <begin position="116"/>
        <end position="125"/>
    </location>
</feature>
<reference evidence="2 3" key="1">
    <citation type="submission" date="2014-01" db="EMBL/GenBank/DDBJ databases">
        <title>Sulfitobacter sp. H3 (MCCC 1A00686) Genome Sequencing.</title>
        <authorList>
            <person name="Lai Q."/>
            <person name="Hong Z."/>
        </authorList>
    </citation>
    <scope>NUCLEOTIDE SEQUENCE [LARGE SCALE GENOMIC DNA]</scope>
    <source>
        <strain evidence="2 3">H3</strain>
    </source>
</reference>
<accession>A0A073JI90</accession>
<evidence type="ECO:0000313" key="3">
    <source>
        <dbReference type="Proteomes" id="UP000027746"/>
    </source>
</evidence>
<organism evidence="2 3">
    <name type="scientific">Pseudosulfitobacter pseudonitzschiae</name>
    <dbReference type="NCBI Taxonomy" id="1402135"/>
    <lineage>
        <taxon>Bacteria</taxon>
        <taxon>Pseudomonadati</taxon>
        <taxon>Pseudomonadota</taxon>
        <taxon>Alphaproteobacteria</taxon>
        <taxon>Rhodobacterales</taxon>
        <taxon>Roseobacteraceae</taxon>
        <taxon>Pseudosulfitobacter</taxon>
    </lineage>
</organism>
<protein>
    <recommendedName>
        <fullName evidence="4">Phage tail tube protein, GTA-gp10</fullName>
    </recommendedName>
</protein>
<evidence type="ECO:0008006" key="4">
    <source>
        <dbReference type="Google" id="ProtNLM"/>
    </source>
</evidence>
<keyword evidence="3" id="KW-1185">Reference proteome</keyword>
<dbReference type="GeneID" id="68869961"/>
<dbReference type="EMBL" id="JAMD01000001">
    <property type="protein sequence ID" value="KEJ97432.1"/>
    <property type="molecule type" value="Genomic_DNA"/>
</dbReference>
<proteinExistence type="predicted"/>
<sequence length="125" mass="13303">MSARRGAIPFEVDGTTFQMRFSVNAMLAYEDKFGENFVGALREMEDKDVPDFKRLRGLFWAGVGPDQISVEEAGELISDVGFSGAVALITQAAQAAFPEAVADKADDQGNAAAGGKPREKAKAST</sequence>